<protein>
    <submittedName>
        <fullName evidence="2">Uncharacterized protein</fullName>
    </submittedName>
</protein>
<proteinExistence type="predicted"/>
<gene>
    <name evidence="2" type="ORF">RGQ29_024363</name>
</gene>
<dbReference type="Pfam" id="PF02458">
    <property type="entry name" value="Transferase"/>
    <property type="match status" value="1"/>
</dbReference>
<comment type="caution">
    <text evidence="2">The sequence shown here is derived from an EMBL/GenBank/DDBJ whole genome shotgun (WGS) entry which is preliminary data.</text>
</comment>
<dbReference type="InterPro" id="IPR023213">
    <property type="entry name" value="CAT-like_dom_sf"/>
</dbReference>
<name>A0AAN7EVD0_QUERU</name>
<dbReference type="PANTHER" id="PTHR31896:SF39">
    <property type="entry name" value="PROTEIN ENHANCED PSEUDOMONAS SUSCEPTIBILITY 1-LIKE"/>
    <property type="match status" value="1"/>
</dbReference>
<dbReference type="GO" id="GO:0016740">
    <property type="term" value="F:transferase activity"/>
    <property type="evidence" value="ECO:0007669"/>
    <property type="project" value="UniProtKB-KW"/>
</dbReference>
<keyword evidence="3" id="KW-1185">Reference proteome</keyword>
<evidence type="ECO:0000313" key="3">
    <source>
        <dbReference type="Proteomes" id="UP001324115"/>
    </source>
</evidence>
<dbReference type="PANTHER" id="PTHR31896">
    <property type="entry name" value="FAMILY REGULATORY PROTEIN, PUTATIVE (AFU_ORTHOLOGUE AFUA_3G14730)-RELATED"/>
    <property type="match status" value="1"/>
</dbReference>
<keyword evidence="1" id="KW-0808">Transferase</keyword>
<evidence type="ECO:0000313" key="2">
    <source>
        <dbReference type="EMBL" id="KAK4580683.1"/>
    </source>
</evidence>
<dbReference type="InterPro" id="IPR051283">
    <property type="entry name" value="Sec_Metabolite_Acyltrans"/>
</dbReference>
<dbReference type="EMBL" id="JAXUIC010000007">
    <property type="protein sequence ID" value="KAK4580683.1"/>
    <property type="molecule type" value="Genomic_DNA"/>
</dbReference>
<sequence length="123" mass="13749">MGSPYALCQHGLGWVAWQINKMIAYQTAKKAKKYRKDRVKVPKIFERIGLTSKNGLIIGSSPRFNVYGNDFGWGRPIVVNKSDGKLTVFSGVEEGSMDFEVCLLPETLNAMVDDSTQDSRDVM</sequence>
<dbReference type="AlphaFoldDB" id="A0AAN7EVD0"/>
<organism evidence="2 3">
    <name type="scientific">Quercus rubra</name>
    <name type="common">Northern red oak</name>
    <name type="synonym">Quercus borealis</name>
    <dbReference type="NCBI Taxonomy" id="3512"/>
    <lineage>
        <taxon>Eukaryota</taxon>
        <taxon>Viridiplantae</taxon>
        <taxon>Streptophyta</taxon>
        <taxon>Embryophyta</taxon>
        <taxon>Tracheophyta</taxon>
        <taxon>Spermatophyta</taxon>
        <taxon>Magnoliopsida</taxon>
        <taxon>eudicotyledons</taxon>
        <taxon>Gunneridae</taxon>
        <taxon>Pentapetalae</taxon>
        <taxon>rosids</taxon>
        <taxon>fabids</taxon>
        <taxon>Fagales</taxon>
        <taxon>Fagaceae</taxon>
        <taxon>Quercus</taxon>
    </lineage>
</organism>
<evidence type="ECO:0000256" key="1">
    <source>
        <dbReference type="ARBA" id="ARBA00022679"/>
    </source>
</evidence>
<reference evidence="2 3" key="1">
    <citation type="journal article" date="2023" name="G3 (Bethesda)">
        <title>A haplotype-resolved chromosome-scale genome for Quercus rubra L. provides insights into the genetics of adaptive traits for red oak species.</title>
        <authorList>
            <person name="Kapoor B."/>
            <person name="Jenkins J."/>
            <person name="Schmutz J."/>
            <person name="Zhebentyayeva T."/>
            <person name="Kuelheim C."/>
            <person name="Coggeshall M."/>
            <person name="Heim C."/>
            <person name="Lasky J.R."/>
            <person name="Leites L."/>
            <person name="Islam-Faridi N."/>
            <person name="Romero-Severson J."/>
            <person name="DeLeo V.L."/>
            <person name="Lucas S.M."/>
            <person name="Lazic D."/>
            <person name="Gailing O."/>
            <person name="Carlson J."/>
            <person name="Staton M."/>
        </authorList>
    </citation>
    <scope>NUCLEOTIDE SEQUENCE [LARGE SCALE GENOMIC DNA]</scope>
    <source>
        <strain evidence="2">Pseudo-F2</strain>
    </source>
</reference>
<dbReference type="Proteomes" id="UP001324115">
    <property type="component" value="Unassembled WGS sequence"/>
</dbReference>
<dbReference type="Gene3D" id="3.30.559.10">
    <property type="entry name" value="Chloramphenicol acetyltransferase-like domain"/>
    <property type="match status" value="1"/>
</dbReference>
<accession>A0AAN7EVD0</accession>